<dbReference type="EMBL" id="CP103840">
    <property type="protein sequence ID" value="WOB27758.1"/>
    <property type="molecule type" value="Genomic_DNA"/>
</dbReference>
<dbReference type="RefSeq" id="WP_316691588.1">
    <property type="nucleotide sequence ID" value="NZ_CP103837.1"/>
</dbReference>
<organism evidence="2 3">
    <name type="scientific">Xanthomonas dyei</name>
    <dbReference type="NCBI Taxonomy" id="743699"/>
    <lineage>
        <taxon>Bacteria</taxon>
        <taxon>Pseudomonadati</taxon>
        <taxon>Pseudomonadota</taxon>
        <taxon>Gammaproteobacteria</taxon>
        <taxon>Lysobacterales</taxon>
        <taxon>Lysobacteraceae</taxon>
        <taxon>Xanthomonas</taxon>
    </lineage>
</organism>
<keyword evidence="1" id="KW-0472">Membrane</keyword>
<keyword evidence="1" id="KW-0812">Transmembrane</keyword>
<keyword evidence="3" id="KW-1185">Reference proteome</keyword>
<evidence type="ECO:0000313" key="3">
    <source>
        <dbReference type="Proteomes" id="UP001304534"/>
    </source>
</evidence>
<dbReference type="GeneID" id="95583702"/>
<sequence length="231" mass="26864">MKKQLERTQSRLHRGRIKAFVSRVAWLDVERRIDRLFNEAKDLGCDEIGNIYLSNQRDMPALKGTYPDSVLNAVWIIVGGRPLNVQFLDSNQKRMLLDERGGQLWYSQDATGAVTVFISPYSSTKMRMDEKELIIARYGCATSLNERRLRMHFNTFFRYLSVTSCHGDLGLRGYLFRLRLRIRDRRYANEWRSNAYKVYVPAFLAFVGLIATLYTGNKLKWLSSLFELTAG</sequence>
<gene>
    <name evidence="2" type="ORF">NYR99_07480</name>
</gene>
<reference evidence="2 3" key="1">
    <citation type="submission" date="2022-08" db="EMBL/GenBank/DDBJ databases">
        <title>Whole genome sequencing-based tracing of a 2022 introduction and outbreak of Xanthomonas hortorum pv. pelargonii.</title>
        <authorList>
            <person name="Iruegas-Bocardo F."/>
            <person name="Weisberg A.K."/>
            <person name="Riutta E.R."/>
            <person name="Kilday K."/>
            <person name="Bonkowski J.C."/>
            <person name="Creswell T."/>
            <person name="Daughtrey M.L."/>
            <person name="Rane K."/>
            <person name="Grunwald N.J."/>
            <person name="Chang J.H."/>
            <person name="Putnam M.L."/>
        </authorList>
    </citation>
    <scope>NUCLEOTIDE SEQUENCE [LARGE SCALE GENOMIC DNA]</scope>
    <source>
        <strain evidence="2 3">22-325</strain>
    </source>
</reference>
<proteinExistence type="predicted"/>
<name>A0ABZ0DBV6_9XANT</name>
<keyword evidence="1" id="KW-1133">Transmembrane helix</keyword>
<evidence type="ECO:0000313" key="2">
    <source>
        <dbReference type="EMBL" id="WOB27758.1"/>
    </source>
</evidence>
<accession>A0ABZ0DBV6</accession>
<evidence type="ECO:0000256" key="1">
    <source>
        <dbReference type="SAM" id="Phobius"/>
    </source>
</evidence>
<dbReference type="Proteomes" id="UP001304534">
    <property type="component" value="Chromosome"/>
</dbReference>
<feature type="transmembrane region" description="Helical" evidence="1">
    <location>
        <begin position="196"/>
        <end position="216"/>
    </location>
</feature>
<protein>
    <submittedName>
        <fullName evidence="2">Uncharacterized protein</fullName>
    </submittedName>
</protein>